<evidence type="ECO:0000256" key="8">
    <source>
        <dbReference type="ARBA" id="ARBA00022842"/>
    </source>
</evidence>
<dbReference type="PANTHER" id="PTHR43434:SF23">
    <property type="entry name" value="PHOSPHOGLYCOLATE PHOSPHATASE"/>
    <property type="match status" value="1"/>
</dbReference>
<dbReference type="InterPro" id="IPR050155">
    <property type="entry name" value="HAD-like_hydrolase_sf"/>
</dbReference>
<dbReference type="GO" id="GO:0005975">
    <property type="term" value="P:carbohydrate metabolic process"/>
    <property type="evidence" value="ECO:0007669"/>
    <property type="project" value="InterPro"/>
</dbReference>
<dbReference type="NCBIfam" id="TIGR01549">
    <property type="entry name" value="HAD-SF-IA-v1"/>
    <property type="match status" value="1"/>
</dbReference>
<dbReference type="EMBL" id="PIQG01000001">
    <property type="protein sequence ID" value="RUO79274.1"/>
    <property type="molecule type" value="Genomic_DNA"/>
</dbReference>
<dbReference type="SFLD" id="SFLDS00003">
    <property type="entry name" value="Haloacid_Dehalogenase"/>
    <property type="match status" value="1"/>
</dbReference>
<dbReference type="NCBIfam" id="TIGR01449">
    <property type="entry name" value="PGP_bact"/>
    <property type="match status" value="1"/>
</dbReference>
<comment type="pathway">
    <text evidence="3">Organic acid metabolism; glycolate biosynthesis; glycolate from 2-phosphoglycolate: step 1/1.</text>
</comment>
<evidence type="ECO:0000256" key="3">
    <source>
        <dbReference type="ARBA" id="ARBA00004818"/>
    </source>
</evidence>
<dbReference type="InterPro" id="IPR023214">
    <property type="entry name" value="HAD_sf"/>
</dbReference>
<dbReference type="PRINTS" id="PR00413">
    <property type="entry name" value="HADHALOGNASE"/>
</dbReference>
<dbReference type="RefSeq" id="WP_126824905.1">
    <property type="nucleotide sequence ID" value="NZ_PIQG01000001.1"/>
</dbReference>
<comment type="similarity">
    <text evidence="4">Belongs to the HAD-like hydrolase superfamily. CbbY/CbbZ/Gph/YieH family.</text>
</comment>
<sequence length="215" mass="23381">MSAVLFDLDGTLLDTAPDLGAALNQVLSEYGRPAVAASEYTPIASHGSAGLLKYGFGEDYFNAHRETLRTRFLDIYNNNLAQYTQLFDGVQQLLEALNRRGFAVAIVTNKPGFLTDQLVPQFPALAAIEVVVSGDTVARAKPHPDPILHAAELLGVDPTTAWYVGDAERDIIAGKAAGMRTVIADYGYIHADESPHLWQADHRIKTPLELLDLLP</sequence>
<organism evidence="10 11">
    <name type="scientific">Pseudidiomarina taiwanensis</name>
    <dbReference type="NCBI Taxonomy" id="337250"/>
    <lineage>
        <taxon>Bacteria</taxon>
        <taxon>Pseudomonadati</taxon>
        <taxon>Pseudomonadota</taxon>
        <taxon>Gammaproteobacteria</taxon>
        <taxon>Alteromonadales</taxon>
        <taxon>Idiomarinaceae</taxon>
        <taxon>Pseudidiomarina</taxon>
    </lineage>
</organism>
<protein>
    <recommendedName>
        <fullName evidence="5">phosphoglycolate phosphatase</fullName>
        <ecNumber evidence="5">3.1.3.18</ecNumber>
    </recommendedName>
</protein>
<evidence type="ECO:0000256" key="4">
    <source>
        <dbReference type="ARBA" id="ARBA00006171"/>
    </source>
</evidence>
<evidence type="ECO:0000256" key="6">
    <source>
        <dbReference type="ARBA" id="ARBA00022723"/>
    </source>
</evidence>
<evidence type="ECO:0000313" key="10">
    <source>
        <dbReference type="EMBL" id="RUO79274.1"/>
    </source>
</evidence>
<proteinExistence type="inferred from homology"/>
<comment type="caution">
    <text evidence="10">The sequence shown here is derived from an EMBL/GenBank/DDBJ whole genome shotgun (WGS) entry which is preliminary data.</text>
</comment>
<dbReference type="InterPro" id="IPR041492">
    <property type="entry name" value="HAD_2"/>
</dbReference>
<comment type="cofactor">
    <cofactor evidence="2">
        <name>Mg(2+)</name>
        <dbReference type="ChEBI" id="CHEBI:18420"/>
    </cofactor>
</comment>
<dbReference type="SUPFAM" id="SSF56784">
    <property type="entry name" value="HAD-like"/>
    <property type="match status" value="1"/>
</dbReference>
<dbReference type="EC" id="3.1.3.18" evidence="5"/>
<accession>A0A432ZN12</accession>
<evidence type="ECO:0000256" key="5">
    <source>
        <dbReference type="ARBA" id="ARBA00013078"/>
    </source>
</evidence>
<dbReference type="Gene3D" id="3.40.50.1000">
    <property type="entry name" value="HAD superfamily/HAD-like"/>
    <property type="match status" value="1"/>
</dbReference>
<evidence type="ECO:0000256" key="7">
    <source>
        <dbReference type="ARBA" id="ARBA00022801"/>
    </source>
</evidence>
<keyword evidence="8" id="KW-0460">Magnesium</keyword>
<dbReference type="InterPro" id="IPR023198">
    <property type="entry name" value="PGP-like_dom2"/>
</dbReference>
<keyword evidence="6" id="KW-0479">Metal-binding</keyword>
<dbReference type="GO" id="GO:0006281">
    <property type="term" value="P:DNA repair"/>
    <property type="evidence" value="ECO:0007669"/>
    <property type="project" value="TreeGrafter"/>
</dbReference>
<reference evidence="10 11" key="1">
    <citation type="journal article" date="2011" name="Front. Microbiol.">
        <title>Genomic signatures of strain selection and enhancement in Bacillus atrophaeus var. globigii, a historical biowarfare simulant.</title>
        <authorList>
            <person name="Gibbons H.S."/>
            <person name="Broomall S.M."/>
            <person name="McNew L.A."/>
            <person name="Daligault H."/>
            <person name="Chapman C."/>
            <person name="Bruce D."/>
            <person name="Karavis M."/>
            <person name="Krepps M."/>
            <person name="McGregor P.A."/>
            <person name="Hong C."/>
            <person name="Park K.H."/>
            <person name="Akmal A."/>
            <person name="Feldman A."/>
            <person name="Lin J.S."/>
            <person name="Chang W.E."/>
            <person name="Higgs B.W."/>
            <person name="Demirev P."/>
            <person name="Lindquist J."/>
            <person name="Liem A."/>
            <person name="Fochler E."/>
            <person name="Read T.D."/>
            <person name="Tapia R."/>
            <person name="Johnson S."/>
            <person name="Bishop-Lilly K.A."/>
            <person name="Detter C."/>
            <person name="Han C."/>
            <person name="Sozhamannan S."/>
            <person name="Rosenzweig C.N."/>
            <person name="Skowronski E.W."/>
        </authorList>
    </citation>
    <scope>NUCLEOTIDE SEQUENCE [LARGE SCALE GENOMIC DNA]</scope>
    <source>
        <strain evidence="10 11">PIT1</strain>
    </source>
</reference>
<dbReference type="Pfam" id="PF13419">
    <property type="entry name" value="HAD_2"/>
    <property type="match status" value="1"/>
</dbReference>
<dbReference type="SFLD" id="SFLDG01129">
    <property type="entry name" value="C1.5:_HAD__Beta-PGM__Phosphata"/>
    <property type="match status" value="1"/>
</dbReference>
<evidence type="ECO:0000313" key="11">
    <source>
        <dbReference type="Proteomes" id="UP000288279"/>
    </source>
</evidence>
<name>A0A432ZN12_9GAMM</name>
<dbReference type="InterPro" id="IPR037512">
    <property type="entry name" value="PGPase_prok"/>
</dbReference>
<keyword evidence="11" id="KW-1185">Reference proteome</keyword>
<keyword evidence="7" id="KW-0378">Hydrolase</keyword>
<gene>
    <name evidence="10" type="primary">gph</name>
    <name evidence="10" type="ORF">CWI83_01805</name>
</gene>
<dbReference type="GO" id="GO:0005829">
    <property type="term" value="C:cytosol"/>
    <property type="evidence" value="ECO:0007669"/>
    <property type="project" value="TreeGrafter"/>
</dbReference>
<keyword evidence="9" id="KW-0119">Carbohydrate metabolism</keyword>
<dbReference type="AlphaFoldDB" id="A0A432ZN12"/>
<evidence type="ECO:0000256" key="9">
    <source>
        <dbReference type="ARBA" id="ARBA00023277"/>
    </source>
</evidence>
<dbReference type="PANTHER" id="PTHR43434">
    <property type="entry name" value="PHOSPHOGLYCOLATE PHOSPHATASE"/>
    <property type="match status" value="1"/>
</dbReference>
<dbReference type="OrthoDB" id="9776368at2"/>
<dbReference type="SFLD" id="SFLDG01135">
    <property type="entry name" value="C1.5.6:_HAD__Beta-PGM__Phospha"/>
    <property type="match status" value="1"/>
</dbReference>
<evidence type="ECO:0000256" key="2">
    <source>
        <dbReference type="ARBA" id="ARBA00001946"/>
    </source>
</evidence>
<dbReference type="NCBIfam" id="TIGR01509">
    <property type="entry name" value="HAD-SF-IA-v3"/>
    <property type="match status" value="1"/>
</dbReference>
<dbReference type="InterPro" id="IPR036412">
    <property type="entry name" value="HAD-like_sf"/>
</dbReference>
<dbReference type="InterPro" id="IPR006439">
    <property type="entry name" value="HAD-SF_hydro_IA"/>
</dbReference>
<comment type="catalytic activity">
    <reaction evidence="1">
        <text>2-phosphoglycolate + H2O = glycolate + phosphate</text>
        <dbReference type="Rhea" id="RHEA:14369"/>
        <dbReference type="ChEBI" id="CHEBI:15377"/>
        <dbReference type="ChEBI" id="CHEBI:29805"/>
        <dbReference type="ChEBI" id="CHEBI:43474"/>
        <dbReference type="ChEBI" id="CHEBI:58033"/>
        <dbReference type="EC" id="3.1.3.18"/>
    </reaction>
</comment>
<dbReference type="FunFam" id="3.40.50.1000:FF:000022">
    <property type="entry name" value="Phosphoglycolate phosphatase"/>
    <property type="match status" value="1"/>
</dbReference>
<dbReference type="GO" id="GO:0046872">
    <property type="term" value="F:metal ion binding"/>
    <property type="evidence" value="ECO:0007669"/>
    <property type="project" value="UniProtKB-KW"/>
</dbReference>
<dbReference type="GO" id="GO:0008967">
    <property type="term" value="F:phosphoglycolate phosphatase activity"/>
    <property type="evidence" value="ECO:0007669"/>
    <property type="project" value="UniProtKB-EC"/>
</dbReference>
<dbReference type="Proteomes" id="UP000288279">
    <property type="component" value="Unassembled WGS sequence"/>
</dbReference>
<evidence type="ECO:0000256" key="1">
    <source>
        <dbReference type="ARBA" id="ARBA00000830"/>
    </source>
</evidence>
<dbReference type="Gene3D" id="1.10.150.240">
    <property type="entry name" value="Putative phosphatase, domain 2"/>
    <property type="match status" value="1"/>
</dbReference>